<dbReference type="PANTHER" id="PTHR43415:SF3">
    <property type="entry name" value="GNAT-FAMILY ACETYLTRANSFERASE"/>
    <property type="match status" value="1"/>
</dbReference>
<dbReference type="AlphaFoldDB" id="A0A0J9E6Z9"/>
<proteinExistence type="predicted"/>
<dbReference type="InterPro" id="IPR000182">
    <property type="entry name" value="GNAT_dom"/>
</dbReference>
<dbReference type="RefSeq" id="WP_049643295.1">
    <property type="nucleotide sequence ID" value="NZ_LFTY01000002.1"/>
</dbReference>
<organism evidence="2 3">
    <name type="scientific">Candidatus Rhodobacter oscarellae</name>
    <dbReference type="NCBI Taxonomy" id="1675527"/>
    <lineage>
        <taxon>Bacteria</taxon>
        <taxon>Pseudomonadati</taxon>
        <taxon>Pseudomonadota</taxon>
        <taxon>Alphaproteobacteria</taxon>
        <taxon>Rhodobacterales</taxon>
        <taxon>Rhodobacter group</taxon>
        <taxon>Rhodobacter</taxon>
    </lineage>
</organism>
<dbReference type="PATRIC" id="fig|1675527.3.peg.2674"/>
<name>A0A0J9E6Z9_9RHOB</name>
<dbReference type="OrthoDB" id="5815030at2"/>
<dbReference type="SUPFAM" id="SSF55729">
    <property type="entry name" value="Acyl-CoA N-acyltransferases (Nat)"/>
    <property type="match status" value="1"/>
</dbReference>
<reference evidence="2 3" key="1">
    <citation type="submission" date="2015-06" db="EMBL/GenBank/DDBJ databases">
        <title>Draft genome sequence of an Alphaproteobacteria species associated to the Mediterranean sponge Oscarella lobularis.</title>
        <authorList>
            <person name="Jourda C."/>
            <person name="Santini S."/>
            <person name="Claverie J.-M."/>
        </authorList>
    </citation>
    <scope>NUCLEOTIDE SEQUENCE [LARGE SCALE GENOMIC DNA]</scope>
    <source>
        <strain evidence="2">IGS</strain>
    </source>
</reference>
<dbReference type="PROSITE" id="PS51186">
    <property type="entry name" value="GNAT"/>
    <property type="match status" value="1"/>
</dbReference>
<dbReference type="EMBL" id="LFTY01000002">
    <property type="protein sequence ID" value="KMW57584.1"/>
    <property type="molecule type" value="Genomic_DNA"/>
</dbReference>
<dbReference type="STRING" id="1675527.AIOL_002549"/>
<accession>A0A0J9E6Z9</accession>
<dbReference type="Pfam" id="PF13302">
    <property type="entry name" value="Acetyltransf_3"/>
    <property type="match status" value="1"/>
</dbReference>
<evidence type="ECO:0000313" key="3">
    <source>
        <dbReference type="Proteomes" id="UP000037178"/>
    </source>
</evidence>
<protein>
    <submittedName>
        <fullName evidence="2">Putative acetyltransferase</fullName>
    </submittedName>
</protein>
<evidence type="ECO:0000313" key="2">
    <source>
        <dbReference type="EMBL" id="KMW57584.1"/>
    </source>
</evidence>
<feature type="domain" description="N-acetyltransferase" evidence="1">
    <location>
        <begin position="14"/>
        <end position="177"/>
    </location>
</feature>
<sequence>MSVPLKPVLSAQNVTLRDARPSDAEARLELGRNPEIERCFGLDPSLLRELTIEHARDWVAGIAANPMEFVITVDGTLVGATRLHSLVAADRRASFAIGIISAAHLGRGHGTTAGRLLLSHGFDTLGLHRIGCRVLAFNARAIASYRKLGFVEEGREREAAQIGDEWHDDVMMGLLARDFEAGT</sequence>
<dbReference type="PANTHER" id="PTHR43415">
    <property type="entry name" value="SPERMIDINE N(1)-ACETYLTRANSFERASE"/>
    <property type="match status" value="1"/>
</dbReference>
<keyword evidence="3" id="KW-1185">Reference proteome</keyword>
<gene>
    <name evidence="2" type="ORF">AIOL_002549</name>
</gene>
<dbReference type="Proteomes" id="UP000037178">
    <property type="component" value="Unassembled WGS sequence"/>
</dbReference>
<dbReference type="InterPro" id="IPR016181">
    <property type="entry name" value="Acyl_CoA_acyltransferase"/>
</dbReference>
<evidence type="ECO:0000259" key="1">
    <source>
        <dbReference type="PROSITE" id="PS51186"/>
    </source>
</evidence>
<keyword evidence="2" id="KW-0808">Transferase</keyword>
<comment type="caution">
    <text evidence="2">The sequence shown here is derived from an EMBL/GenBank/DDBJ whole genome shotgun (WGS) entry which is preliminary data.</text>
</comment>
<dbReference type="Gene3D" id="3.40.630.30">
    <property type="match status" value="1"/>
</dbReference>
<dbReference type="GO" id="GO:0016747">
    <property type="term" value="F:acyltransferase activity, transferring groups other than amino-acyl groups"/>
    <property type="evidence" value="ECO:0007669"/>
    <property type="project" value="InterPro"/>
</dbReference>